<gene>
    <name evidence="1" type="ORF">JL2886_03313</name>
</gene>
<protein>
    <submittedName>
        <fullName evidence="1">Uncharacterized protein</fullName>
    </submittedName>
</protein>
<proteinExistence type="predicted"/>
<organism evidence="1 2">
    <name type="scientific">Phaeobacter gallaeciensis</name>
    <dbReference type="NCBI Taxonomy" id="60890"/>
    <lineage>
        <taxon>Bacteria</taxon>
        <taxon>Pseudomonadati</taxon>
        <taxon>Pseudomonadota</taxon>
        <taxon>Alphaproteobacteria</taxon>
        <taxon>Rhodobacterales</taxon>
        <taxon>Roseobacteraceae</taxon>
        <taxon>Phaeobacter</taxon>
    </lineage>
</organism>
<evidence type="ECO:0000313" key="2">
    <source>
        <dbReference type="Proteomes" id="UP000092565"/>
    </source>
</evidence>
<reference evidence="1 2" key="1">
    <citation type="submission" date="2016-04" db="EMBL/GenBank/DDBJ databases">
        <authorList>
            <person name="Evans L.H."/>
            <person name="Alamgir A."/>
            <person name="Owens N."/>
            <person name="Weber N.D."/>
            <person name="Virtaneva K."/>
            <person name="Barbian K."/>
            <person name="Babar A."/>
            <person name="Rosenke K."/>
        </authorList>
    </citation>
    <scope>NUCLEOTIDE SEQUENCE [LARGE SCALE GENOMIC DNA]</scope>
    <source>
        <strain evidence="1 2">JL2886</strain>
    </source>
</reference>
<keyword evidence="2" id="KW-1185">Reference proteome</keyword>
<dbReference type="AlphaFoldDB" id="A0A1B0ZVL3"/>
<sequence length="60" mass="6441">MAENKRGHDAVLYIAGDFARLITGQGGLSPRQRCSCCGAAMQEAPGTRFWAKGRTGTRIT</sequence>
<accession>A0A1B0ZVL3</accession>
<name>A0A1B0ZVL3_9RHOB</name>
<dbReference type="Proteomes" id="UP000092565">
    <property type="component" value="Chromosome"/>
</dbReference>
<evidence type="ECO:0000313" key="1">
    <source>
        <dbReference type="EMBL" id="ANP38192.1"/>
    </source>
</evidence>
<dbReference type="EMBL" id="CP015124">
    <property type="protein sequence ID" value="ANP38192.1"/>
    <property type="molecule type" value="Genomic_DNA"/>
</dbReference>